<proteinExistence type="predicted"/>
<dbReference type="AlphaFoldDB" id="A0A9D7QLK8"/>
<evidence type="ECO:0000259" key="1">
    <source>
        <dbReference type="Pfam" id="PF12697"/>
    </source>
</evidence>
<dbReference type="Gene3D" id="3.40.50.1820">
    <property type="entry name" value="alpha/beta hydrolase"/>
    <property type="match status" value="1"/>
</dbReference>
<dbReference type="InterPro" id="IPR050266">
    <property type="entry name" value="AB_hydrolase_sf"/>
</dbReference>
<dbReference type="GO" id="GO:0016787">
    <property type="term" value="F:hydrolase activity"/>
    <property type="evidence" value="ECO:0007669"/>
    <property type="project" value="UniProtKB-KW"/>
</dbReference>
<evidence type="ECO:0000313" key="3">
    <source>
        <dbReference type="Proteomes" id="UP000808146"/>
    </source>
</evidence>
<dbReference type="SUPFAM" id="SSF53474">
    <property type="entry name" value="alpha/beta-Hydrolases"/>
    <property type="match status" value="1"/>
</dbReference>
<dbReference type="PANTHER" id="PTHR43798:SF33">
    <property type="entry name" value="HYDROLASE, PUTATIVE (AFU_ORTHOLOGUE AFUA_2G14860)-RELATED"/>
    <property type="match status" value="1"/>
</dbReference>
<feature type="domain" description="AB hydrolase-1" evidence="1">
    <location>
        <begin position="26"/>
        <end position="241"/>
    </location>
</feature>
<keyword evidence="2" id="KW-0378">Hydrolase</keyword>
<protein>
    <submittedName>
        <fullName evidence="2">Alpha/beta hydrolase</fullName>
    </submittedName>
</protein>
<dbReference type="Proteomes" id="UP000808146">
    <property type="component" value="Unassembled WGS sequence"/>
</dbReference>
<sequence>MKQLVVAGCRLEYVDYPAHRAGLPTILMLHEGLGCVSMWRHFPQRVAALTGCRVIAWSRAGYGHSQPCTEPRTLRYMHREALEALPAFLAGLEIERPLLFGHSDGASIALIFAGAFPDVPLGVIAMAPHEFVEDKTLAGILAARDAWTATDLPKRLARHHGDAARVFAEWNDCWLAPGFREWNIEEYLPAIRCPILAIQGEDDEYATMRQIDVIAEQVPDTMLLKLSECGHSPHRDQPVVVLWAVDMFVRRITGRPVGQAEGRGNA</sequence>
<dbReference type="InterPro" id="IPR029058">
    <property type="entry name" value="AB_hydrolase_fold"/>
</dbReference>
<organism evidence="2 3">
    <name type="scientific">Candidatus Dechloromonas phosphorivorans</name>
    <dbReference type="NCBI Taxonomy" id="2899244"/>
    <lineage>
        <taxon>Bacteria</taxon>
        <taxon>Pseudomonadati</taxon>
        <taxon>Pseudomonadota</taxon>
        <taxon>Betaproteobacteria</taxon>
        <taxon>Rhodocyclales</taxon>
        <taxon>Azonexaceae</taxon>
        <taxon>Dechloromonas</taxon>
    </lineage>
</organism>
<dbReference type="GO" id="GO:0016020">
    <property type="term" value="C:membrane"/>
    <property type="evidence" value="ECO:0007669"/>
    <property type="project" value="TreeGrafter"/>
</dbReference>
<accession>A0A9D7QLK8</accession>
<gene>
    <name evidence="2" type="ORF">IPN75_14475</name>
</gene>
<comment type="caution">
    <text evidence="2">The sequence shown here is derived from an EMBL/GenBank/DDBJ whole genome shotgun (WGS) entry which is preliminary data.</text>
</comment>
<reference evidence="2" key="1">
    <citation type="submission" date="2020-10" db="EMBL/GenBank/DDBJ databases">
        <title>Connecting structure to function with the recovery of over 1000 high-quality activated sludge metagenome-assembled genomes encoding full-length rRNA genes using long-read sequencing.</title>
        <authorList>
            <person name="Singleton C.M."/>
            <person name="Petriglieri F."/>
            <person name="Kristensen J.M."/>
            <person name="Kirkegaard R.H."/>
            <person name="Michaelsen T.Y."/>
            <person name="Andersen M.H."/>
            <person name="Karst S.M."/>
            <person name="Dueholm M.S."/>
            <person name="Nielsen P.H."/>
            <person name="Albertsen M."/>
        </authorList>
    </citation>
    <scope>NUCLEOTIDE SEQUENCE</scope>
    <source>
        <strain evidence="2">OdNE_18-Q3-R46-58_BAT3C.305</strain>
    </source>
</reference>
<dbReference type="Pfam" id="PF12697">
    <property type="entry name" value="Abhydrolase_6"/>
    <property type="match status" value="1"/>
</dbReference>
<dbReference type="EMBL" id="JADKBR010000017">
    <property type="protein sequence ID" value="MBK8891482.1"/>
    <property type="molecule type" value="Genomic_DNA"/>
</dbReference>
<dbReference type="InterPro" id="IPR000073">
    <property type="entry name" value="AB_hydrolase_1"/>
</dbReference>
<evidence type="ECO:0000313" key="2">
    <source>
        <dbReference type="EMBL" id="MBK8891482.1"/>
    </source>
</evidence>
<dbReference type="PANTHER" id="PTHR43798">
    <property type="entry name" value="MONOACYLGLYCEROL LIPASE"/>
    <property type="match status" value="1"/>
</dbReference>
<name>A0A9D7QLK8_9RHOO</name>